<evidence type="ECO:0000313" key="1">
    <source>
        <dbReference type="EMBL" id="CAL1375193.1"/>
    </source>
</evidence>
<keyword evidence="2" id="KW-1185">Reference proteome</keyword>
<accession>A0AAV2DP90</accession>
<evidence type="ECO:0000313" key="2">
    <source>
        <dbReference type="Proteomes" id="UP001497516"/>
    </source>
</evidence>
<dbReference type="Proteomes" id="UP001497516">
    <property type="component" value="Chromosome 3"/>
</dbReference>
<name>A0AAV2DP90_9ROSI</name>
<gene>
    <name evidence="1" type="ORF">LTRI10_LOCUS17008</name>
</gene>
<reference evidence="1 2" key="1">
    <citation type="submission" date="2024-04" db="EMBL/GenBank/DDBJ databases">
        <authorList>
            <person name="Fracassetti M."/>
        </authorList>
    </citation>
    <scope>NUCLEOTIDE SEQUENCE [LARGE SCALE GENOMIC DNA]</scope>
</reference>
<proteinExistence type="predicted"/>
<dbReference type="EMBL" id="OZ034816">
    <property type="protein sequence ID" value="CAL1375193.1"/>
    <property type="molecule type" value="Genomic_DNA"/>
</dbReference>
<organism evidence="1 2">
    <name type="scientific">Linum trigynum</name>
    <dbReference type="NCBI Taxonomy" id="586398"/>
    <lineage>
        <taxon>Eukaryota</taxon>
        <taxon>Viridiplantae</taxon>
        <taxon>Streptophyta</taxon>
        <taxon>Embryophyta</taxon>
        <taxon>Tracheophyta</taxon>
        <taxon>Spermatophyta</taxon>
        <taxon>Magnoliopsida</taxon>
        <taxon>eudicotyledons</taxon>
        <taxon>Gunneridae</taxon>
        <taxon>Pentapetalae</taxon>
        <taxon>rosids</taxon>
        <taxon>fabids</taxon>
        <taxon>Malpighiales</taxon>
        <taxon>Linaceae</taxon>
        <taxon>Linum</taxon>
    </lineage>
</organism>
<dbReference type="AlphaFoldDB" id="A0AAV2DP90"/>
<protein>
    <submittedName>
        <fullName evidence="1">Uncharacterized protein</fullName>
    </submittedName>
</protein>
<sequence>MLSILKQPNTVFHSCAFLNSFAKSKVRKAASSRDERTRANGSLGFSIVLSISDRLRRSKGYLHSSLGVPNQHFETVTP</sequence>